<dbReference type="AlphaFoldDB" id="A0A545V675"/>
<dbReference type="EMBL" id="SPUK01000005">
    <property type="protein sequence ID" value="TQV97211.1"/>
    <property type="molecule type" value="Genomic_DNA"/>
</dbReference>
<dbReference type="OrthoDB" id="5360374at2759"/>
<dbReference type="GO" id="GO:0016874">
    <property type="term" value="F:ligase activity"/>
    <property type="evidence" value="ECO:0007669"/>
    <property type="project" value="UniProtKB-KW"/>
</dbReference>
<dbReference type="Gene3D" id="3.40.50.12780">
    <property type="entry name" value="N-terminal domain of ligase-like"/>
    <property type="match status" value="1"/>
</dbReference>
<dbReference type="PANTHER" id="PTHR43845">
    <property type="entry name" value="BLR5969 PROTEIN"/>
    <property type="match status" value="1"/>
</dbReference>
<protein>
    <submittedName>
        <fullName evidence="1">Amp-dependent synthetase ligase</fullName>
    </submittedName>
</protein>
<dbReference type="InterPro" id="IPR042099">
    <property type="entry name" value="ANL_N_sf"/>
</dbReference>
<sequence length="430" mass="47965">MPQPLEGHPHILRELIQFVRQNSQFYRELYRDVPEDASALEHLPVINHTSFWSSNTSSLAANNVVTGSLLDGGIFRTGGTTSEPKVSFYSHDELHRVTRQLGDCLVRAGLQPGDRVANLYYNGELYMGFLIQVLAWLDSNVPYVQLPISGVVDVEATVWPLREFRATVAMAMPTTLIRIAEYLVSRGEQLPDVHLLVFSGEGLYKDQEALIAQGFPNAVVRPLMYGSVDGGLIAFPTHDADLERRAEGPVYVPNAPNVIVEIIRDDGERITTAGASGLVHVTDLTRRLMPVIRYPTGDVAEWVDFAQQQFVLRGRDVVGFKIGPASYDFRHLRGIVLDVVGAEKLQGFQAVARRKDGKDELVFRIASTVADRLRAAEALDQAMRIKTTQYASGLEARYINPLAIEWVEVKDLIQNPRTGKLRETVDQRFA</sequence>
<reference evidence="1 2" key="1">
    <citation type="journal article" date="2019" name="Appl. Microbiol. Biotechnol.">
        <title>Genome sequence of Isaria javanica and comparative genome analysis insights into family S53 peptidase evolution in fungal entomopathogens.</title>
        <authorList>
            <person name="Lin R."/>
            <person name="Zhang X."/>
            <person name="Xin B."/>
            <person name="Zou M."/>
            <person name="Gao Y."/>
            <person name="Qin F."/>
            <person name="Hu Q."/>
            <person name="Xie B."/>
            <person name="Cheng X."/>
        </authorList>
    </citation>
    <scope>NUCLEOTIDE SEQUENCE [LARGE SCALE GENOMIC DNA]</scope>
    <source>
        <strain evidence="1 2">IJ1G</strain>
    </source>
</reference>
<evidence type="ECO:0000313" key="2">
    <source>
        <dbReference type="Proteomes" id="UP000315783"/>
    </source>
</evidence>
<dbReference type="Proteomes" id="UP000315783">
    <property type="component" value="Unassembled WGS sequence"/>
</dbReference>
<keyword evidence="2" id="KW-1185">Reference proteome</keyword>
<evidence type="ECO:0000313" key="1">
    <source>
        <dbReference type="EMBL" id="TQV97211.1"/>
    </source>
</evidence>
<comment type="caution">
    <text evidence="1">The sequence shown here is derived from an EMBL/GenBank/DDBJ whole genome shotgun (WGS) entry which is preliminary data.</text>
</comment>
<organism evidence="1 2">
    <name type="scientific">Cordyceps javanica</name>
    <dbReference type="NCBI Taxonomy" id="43265"/>
    <lineage>
        <taxon>Eukaryota</taxon>
        <taxon>Fungi</taxon>
        <taxon>Dikarya</taxon>
        <taxon>Ascomycota</taxon>
        <taxon>Pezizomycotina</taxon>
        <taxon>Sordariomycetes</taxon>
        <taxon>Hypocreomycetidae</taxon>
        <taxon>Hypocreales</taxon>
        <taxon>Cordycipitaceae</taxon>
        <taxon>Cordyceps</taxon>
    </lineage>
</organism>
<dbReference type="SUPFAM" id="SSF56801">
    <property type="entry name" value="Acetyl-CoA synthetase-like"/>
    <property type="match status" value="1"/>
</dbReference>
<gene>
    <name evidence="1" type="ORF">IF1G_04451</name>
</gene>
<accession>A0A545V675</accession>
<name>A0A545V675_9HYPO</name>
<proteinExistence type="predicted"/>
<keyword evidence="1" id="KW-0436">Ligase</keyword>
<dbReference type="PANTHER" id="PTHR43845:SF1">
    <property type="entry name" value="BLR5969 PROTEIN"/>
    <property type="match status" value="1"/>
</dbReference>